<feature type="transmembrane region" description="Helical" evidence="4">
    <location>
        <begin position="12"/>
        <end position="30"/>
    </location>
</feature>
<comment type="similarity">
    <text evidence="1">Belongs to the glycosyltransferase 34 family.</text>
</comment>
<evidence type="ECO:0000313" key="5">
    <source>
        <dbReference type="EMBL" id="ANH56549.1"/>
    </source>
</evidence>
<dbReference type="InterPro" id="IPR029044">
    <property type="entry name" value="Nucleotide-diphossugar_trans"/>
</dbReference>
<dbReference type="GO" id="GO:0016757">
    <property type="term" value="F:glycosyltransferase activity"/>
    <property type="evidence" value="ECO:0007669"/>
    <property type="project" value="UniProtKB-KW"/>
</dbReference>
<evidence type="ECO:0000256" key="3">
    <source>
        <dbReference type="ARBA" id="ARBA00022679"/>
    </source>
</evidence>
<dbReference type="AlphaFoldDB" id="A0A173GNC0"/>
<keyword evidence="4" id="KW-0812">Transmembrane</keyword>
<name>A0A173GNC0_9HYPO</name>
<dbReference type="Pfam" id="PF05637">
    <property type="entry name" value="Glyco_transf_34"/>
    <property type="match status" value="1"/>
</dbReference>
<keyword evidence="2" id="KW-0328">Glycosyltransferase</keyword>
<dbReference type="SUPFAM" id="SSF53448">
    <property type="entry name" value="Nucleotide-diphospho-sugar transferases"/>
    <property type="match status" value="1"/>
</dbReference>
<dbReference type="EMBL" id="KU202639">
    <property type="protein sequence ID" value="ANH56549.1"/>
    <property type="molecule type" value="Genomic_DNA"/>
</dbReference>
<dbReference type="PANTHER" id="PTHR31306:SF8">
    <property type="entry name" value="GLYCOSYLTRANSFERASE FAMILY 34 PROTEIN"/>
    <property type="match status" value="1"/>
</dbReference>
<organism evidence="5">
    <name type="scientific">Hypocrella siamensis</name>
    <dbReference type="NCBI Taxonomy" id="696354"/>
    <lineage>
        <taxon>Eukaryota</taxon>
        <taxon>Fungi</taxon>
        <taxon>Dikarya</taxon>
        <taxon>Ascomycota</taxon>
        <taxon>Pezizomycotina</taxon>
        <taxon>Sordariomycetes</taxon>
        <taxon>Hypocreomycetidae</taxon>
        <taxon>Hypocreales</taxon>
        <taxon>Clavicipitaceae</taxon>
        <taxon>Hypocrella</taxon>
    </lineage>
</organism>
<dbReference type="InterPro" id="IPR008630">
    <property type="entry name" value="Glyco_trans_34"/>
</dbReference>
<keyword evidence="3" id="KW-0808">Transferase</keyword>
<evidence type="ECO:0000256" key="4">
    <source>
        <dbReference type="SAM" id="Phobius"/>
    </source>
</evidence>
<dbReference type="GO" id="GO:0006487">
    <property type="term" value="P:protein N-linked glycosylation"/>
    <property type="evidence" value="ECO:0007669"/>
    <property type="project" value="TreeGrafter"/>
</dbReference>
<dbReference type="GO" id="GO:0000139">
    <property type="term" value="C:Golgi membrane"/>
    <property type="evidence" value="ECO:0007669"/>
    <property type="project" value="TreeGrafter"/>
</dbReference>
<evidence type="ECO:0000256" key="1">
    <source>
        <dbReference type="ARBA" id="ARBA00005664"/>
    </source>
</evidence>
<dbReference type="PANTHER" id="PTHR31306">
    <property type="entry name" value="ALPHA-1,6-MANNOSYLTRANSFERASE MNN11-RELATED"/>
    <property type="match status" value="1"/>
</dbReference>
<sequence length="385" mass="44013">MTPGASVRRYSKLVFFVLVTIFLMATWRHIPSPQSVLRIRAATEKGFSCHPAVTRTTLRRVESLRQSCRRASSKSSSSPPFNRSDAKIATLTVSYGASNQPYYDDTIQTHLQHTLLHRRSLRVMCSPLVDELYNKEAFLLANLFAELDKPPENRLDWFFWADRDSIILDYCRDLLDFLPPDEFRTSSPSLQQDSTPPPPSGDARANLIVTNDFNGLNNGVFFIRVSQWSINFISDVLAFPHLRPEVELRFTEQSAMENILQQDRYKDNVVFVPQHWFNTMTLTPDAADDFATRQDPSDLPDWAVRRGDFLVHFAGHPEKNTSVAIWSEAARRAGNVWAEGTALRDASAEINEFWGNLPTSLQGKDSLKKSGDLKGIRKMMKWHFW</sequence>
<protein>
    <recommendedName>
        <fullName evidence="6">Glycosyltransferase family 34 protein</fullName>
    </recommendedName>
</protein>
<proteinExistence type="inferred from homology"/>
<keyword evidence="4" id="KW-1133">Transmembrane helix</keyword>
<accession>A0A173GNC0</accession>
<keyword evidence="4" id="KW-0472">Membrane</keyword>
<evidence type="ECO:0000256" key="2">
    <source>
        <dbReference type="ARBA" id="ARBA00022676"/>
    </source>
</evidence>
<dbReference type="Gene3D" id="3.90.550.10">
    <property type="entry name" value="Spore Coat Polysaccharide Biosynthesis Protein SpsA, Chain A"/>
    <property type="match status" value="1"/>
</dbReference>
<evidence type="ECO:0008006" key="6">
    <source>
        <dbReference type="Google" id="ProtNLM"/>
    </source>
</evidence>
<feature type="non-terminal residue" evidence="5">
    <location>
        <position position="385"/>
    </location>
</feature>
<reference evidence="5" key="1">
    <citation type="journal article" date="2016" name="BMC Genomics">
        <title>Genome sequence and comparative analysis of clavicipitaceous insect-pathogenic fungus Aschersonia badia with Metarhizium spp.</title>
        <authorList>
            <person name="Agrawal Y."/>
            <person name="Narwani T."/>
            <person name="Subramanian S."/>
        </authorList>
    </citation>
    <scope>NUCLEOTIDE SEQUENCE</scope>
    <source>
        <strain evidence="5">MTCC 10142</strain>
    </source>
</reference>